<accession>A0A175JZN0</accession>
<evidence type="ECO:0000313" key="3">
    <source>
        <dbReference type="Proteomes" id="UP000078387"/>
    </source>
</evidence>
<dbReference type="Proteomes" id="UP000078387">
    <property type="component" value="Unassembled WGS sequence"/>
</dbReference>
<organism evidence="2 3">
    <name type="scientific">Entamoeba histolytica</name>
    <dbReference type="NCBI Taxonomy" id="5759"/>
    <lineage>
        <taxon>Eukaryota</taxon>
        <taxon>Amoebozoa</taxon>
        <taxon>Evosea</taxon>
        <taxon>Archamoebae</taxon>
        <taxon>Mastigamoebida</taxon>
        <taxon>Entamoebidae</taxon>
        <taxon>Entamoeba</taxon>
    </lineage>
</organism>
<feature type="transmembrane region" description="Helical" evidence="1">
    <location>
        <begin position="171"/>
        <end position="199"/>
    </location>
</feature>
<sequence length="237" mass="25862">MTGECDGTTYLCKFVQLTDDPSLDSEHFRTKSGVELNNACLKYKCVESKGSDGKITHKWEIDTERSNANPKPRNPCETATCNQTTGETIYTKKTCTVSEEFPTITPNQGRCFYCQCSYLDGSSVLTMYGETDKEYYDLDACGNCRVWNQTDRTQQLNNHTECILAGEINNVGAIAAATTVAAVIVAVVVALIVVSIGLFKTYQLVSSAMKNAITITNENAEYVGADNEATNAATFNG</sequence>
<dbReference type="VEuPathDB" id="AmoebaDB:EHI5A_223980"/>
<keyword evidence="1" id="KW-0472">Membrane</keyword>
<name>A0A175JZN0_ENTHI</name>
<keyword evidence="1" id="KW-0812">Transmembrane</keyword>
<proteinExistence type="predicted"/>
<dbReference type="AlphaFoldDB" id="A0A175JZN0"/>
<comment type="caution">
    <text evidence="2">The sequence shown here is derived from an EMBL/GenBank/DDBJ whole genome shotgun (WGS) entry which is preliminary data.</text>
</comment>
<dbReference type="VEuPathDB" id="AmoebaDB:EHI_042370"/>
<reference evidence="2 3" key="1">
    <citation type="submission" date="2016-05" db="EMBL/GenBank/DDBJ databases">
        <title>First whole genome sequencing of Entamoeba histolytica HM1:IMSS-clone-6.</title>
        <authorList>
            <person name="Mukherjee Avik.K."/>
            <person name="Izumyama S."/>
            <person name="Nakada-Tsukui K."/>
            <person name="Nozaki T."/>
        </authorList>
    </citation>
    <scope>NUCLEOTIDE SEQUENCE [LARGE SCALE GENOMIC DNA]</scope>
    <source>
        <strain evidence="2 3">HM1:IMSS clone 6</strain>
    </source>
</reference>
<dbReference type="EMBL" id="BDEQ01000001">
    <property type="protein sequence ID" value="GAT99240.1"/>
    <property type="molecule type" value="Genomic_DNA"/>
</dbReference>
<evidence type="ECO:0000256" key="1">
    <source>
        <dbReference type="SAM" id="Phobius"/>
    </source>
</evidence>
<keyword evidence="1" id="KW-1133">Transmembrane helix</keyword>
<evidence type="ECO:0000313" key="2">
    <source>
        <dbReference type="EMBL" id="GAT99240.1"/>
    </source>
</evidence>
<dbReference type="VEuPathDB" id="AmoebaDB:KM1_117340"/>
<dbReference type="VEuPathDB" id="AmoebaDB:EHI7A_034930"/>
<protein>
    <submittedName>
        <fullName evidence="2">Galactose-specific adhesin 170kd subunit putative</fullName>
    </submittedName>
</protein>
<gene>
    <name evidence="2" type="ORF">CL6EHI_042370A</name>
</gene>